<name>A0A316G722_9RHOB</name>
<comment type="caution">
    <text evidence="3">The sequence shown here is derived from an EMBL/GenBank/DDBJ whole genome shotgun (WGS) entry which is preliminary data.</text>
</comment>
<dbReference type="CDD" id="cd00267">
    <property type="entry name" value="ABC_ATPase"/>
    <property type="match status" value="1"/>
</dbReference>
<proteinExistence type="predicted"/>
<reference evidence="3 4" key="1">
    <citation type="submission" date="2018-05" db="EMBL/GenBank/DDBJ databases">
        <title>Genomic Encyclopedia of Type Strains, Phase IV (KMG-IV): sequencing the most valuable type-strain genomes for metagenomic binning, comparative biology and taxonomic classification.</title>
        <authorList>
            <person name="Goeker M."/>
        </authorList>
    </citation>
    <scope>NUCLEOTIDE SEQUENCE [LARGE SCALE GENOMIC DNA]</scope>
    <source>
        <strain evidence="3 4">DSM 16097</strain>
    </source>
</reference>
<dbReference type="GO" id="GO:0016887">
    <property type="term" value="F:ATP hydrolysis activity"/>
    <property type="evidence" value="ECO:0007669"/>
    <property type="project" value="InterPro"/>
</dbReference>
<dbReference type="InterPro" id="IPR051396">
    <property type="entry name" value="Bact_Antivir_Def_Nuclease"/>
</dbReference>
<evidence type="ECO:0000313" key="3">
    <source>
        <dbReference type="EMBL" id="PWK56741.1"/>
    </source>
</evidence>
<dbReference type="InterPro" id="IPR003959">
    <property type="entry name" value="ATPase_AAA_core"/>
</dbReference>
<dbReference type="Gene3D" id="3.40.50.300">
    <property type="entry name" value="P-loop containing nucleotide triphosphate hydrolases"/>
    <property type="match status" value="1"/>
</dbReference>
<dbReference type="PANTHER" id="PTHR43581:SF2">
    <property type="entry name" value="EXCINUCLEASE ATPASE SUBUNIT"/>
    <property type="match status" value="1"/>
</dbReference>
<dbReference type="EMBL" id="QGGW01000013">
    <property type="protein sequence ID" value="PWK56741.1"/>
    <property type="molecule type" value="Genomic_DNA"/>
</dbReference>
<dbReference type="SMART" id="SM00382">
    <property type="entry name" value="AAA"/>
    <property type="match status" value="1"/>
</dbReference>
<dbReference type="InterPro" id="IPR027417">
    <property type="entry name" value="P-loop_NTPase"/>
</dbReference>
<dbReference type="GO" id="GO:0005524">
    <property type="term" value="F:ATP binding"/>
    <property type="evidence" value="ECO:0007669"/>
    <property type="project" value="InterPro"/>
</dbReference>
<evidence type="ECO:0000313" key="4">
    <source>
        <dbReference type="Proteomes" id="UP000245708"/>
    </source>
</evidence>
<dbReference type="InterPro" id="IPR003593">
    <property type="entry name" value="AAA+_ATPase"/>
</dbReference>
<feature type="region of interest" description="Disordered" evidence="1">
    <location>
        <begin position="24"/>
        <end position="48"/>
    </location>
</feature>
<keyword evidence="4" id="KW-1185">Reference proteome</keyword>
<evidence type="ECO:0000259" key="2">
    <source>
        <dbReference type="SMART" id="SM00382"/>
    </source>
</evidence>
<feature type="compositionally biased region" description="Polar residues" evidence="1">
    <location>
        <begin position="39"/>
        <end position="48"/>
    </location>
</feature>
<dbReference type="PANTHER" id="PTHR43581">
    <property type="entry name" value="ATP/GTP PHOSPHATASE"/>
    <property type="match status" value="1"/>
</dbReference>
<dbReference type="Proteomes" id="UP000245708">
    <property type="component" value="Unassembled WGS sequence"/>
</dbReference>
<dbReference type="AlphaFoldDB" id="A0A316G722"/>
<protein>
    <submittedName>
        <fullName evidence="3">Putative AbiEii toxin of type IV toxin-antitoxin system</fullName>
    </submittedName>
</protein>
<accession>A0A316G722</accession>
<evidence type="ECO:0000256" key="1">
    <source>
        <dbReference type="SAM" id="MobiDB-lite"/>
    </source>
</evidence>
<organism evidence="3 4">
    <name type="scientific">Roseicyclus mahoneyensis</name>
    <dbReference type="NCBI Taxonomy" id="164332"/>
    <lineage>
        <taxon>Bacteria</taxon>
        <taxon>Pseudomonadati</taxon>
        <taxon>Pseudomonadota</taxon>
        <taxon>Alphaproteobacteria</taxon>
        <taxon>Rhodobacterales</taxon>
        <taxon>Roseobacteraceae</taxon>
        <taxon>Roseicyclus</taxon>
    </lineage>
</organism>
<dbReference type="Pfam" id="PF13304">
    <property type="entry name" value="AAA_21"/>
    <property type="match status" value="1"/>
</dbReference>
<gene>
    <name evidence="3" type="ORF">C7455_11346</name>
</gene>
<dbReference type="SUPFAM" id="SSF52540">
    <property type="entry name" value="P-loop containing nucleoside triphosphate hydrolases"/>
    <property type="match status" value="1"/>
</dbReference>
<sequence length="590" mass="65067">MLPVDAGLVRRGTGIVKQRCAKKTKSARCESSKPPIASPENSKSQSTMTFNLSIPTPCEALAVEFDPGETVIFVGANGGGKTRLTVHIENSLGESAHRVSAHRALSMNPEVQKISERQALSGLRYGYPGNASKNAALNHRSGNRWGNKHATHLLNDFDYLIQALFADQSNTSLKAYHRHKPGAPHSEDSFEITKFDKLLEIWNRLLPHRQLHISGDNITVSAGGVGETYPASEMSDGERAIFYMIGQALVAAEGTVLIVDEPELHVHRSIMAKLWDEIEATRRDCGFIYITHDLDFAAARSAKKYVIRDFSPRPHWAIEEIPENTGFPEDLVTLILGSRRPILFVEGTHDSLDYAIYRACYPEWTVVPKSSCSEVIHSVVSMRANASLTRVTCSGIVDGDDYSDEDVAYFEDLGIKVIPVSEIENLIALPVVCSAISESDGFTGTDLQKKLDDVSNAIFGLLDSDEKIDKVVARHCQRRIDRMLKQLDFSGSTSSEELIQDYNTRTANLDVPGIVEARTREIKAAIEQKDLATLLRYYDNKKGITATLASVLKGTRRENFESWVIRVLAANSSSGIANAVKGVLPVIEAR</sequence>
<feature type="domain" description="AAA+ ATPase" evidence="2">
    <location>
        <begin position="67"/>
        <end position="313"/>
    </location>
</feature>